<protein>
    <submittedName>
        <fullName evidence="2">Plasmid pRiA4b ORF-3 family protein</fullName>
    </submittedName>
</protein>
<dbReference type="Pfam" id="PF07929">
    <property type="entry name" value="PRiA4_ORF3"/>
    <property type="match status" value="1"/>
</dbReference>
<dbReference type="Gene3D" id="3.10.290.30">
    <property type="entry name" value="MM3350-like"/>
    <property type="match status" value="1"/>
</dbReference>
<name>A0ABS9L2Q6_9MICC</name>
<keyword evidence="3" id="KW-1185">Reference proteome</keyword>
<organism evidence="2 3">
    <name type="scientific">Arthrobacter hankyongi</name>
    <dbReference type="NCBI Taxonomy" id="2904801"/>
    <lineage>
        <taxon>Bacteria</taxon>
        <taxon>Bacillati</taxon>
        <taxon>Actinomycetota</taxon>
        <taxon>Actinomycetes</taxon>
        <taxon>Micrococcales</taxon>
        <taxon>Micrococcaceae</taxon>
        <taxon>Arthrobacter</taxon>
    </lineage>
</organism>
<evidence type="ECO:0000313" key="3">
    <source>
        <dbReference type="Proteomes" id="UP001165368"/>
    </source>
</evidence>
<dbReference type="InterPro" id="IPR024047">
    <property type="entry name" value="MM3350-like_sf"/>
</dbReference>
<dbReference type="PANTHER" id="PTHR41878">
    <property type="entry name" value="LEXA REPRESSOR-RELATED"/>
    <property type="match status" value="1"/>
</dbReference>
<dbReference type="RefSeq" id="WP_237818008.1">
    <property type="nucleotide sequence ID" value="NZ_JAKLTQ010000001.1"/>
</dbReference>
<dbReference type="Proteomes" id="UP001165368">
    <property type="component" value="Unassembled WGS sequence"/>
</dbReference>
<dbReference type="SUPFAM" id="SSF159941">
    <property type="entry name" value="MM3350-like"/>
    <property type="match status" value="1"/>
</dbReference>
<gene>
    <name evidence="2" type="ORF">LVY72_03245</name>
</gene>
<comment type="caution">
    <text evidence="2">The sequence shown here is derived from an EMBL/GenBank/DDBJ whole genome shotgun (WGS) entry which is preliminary data.</text>
</comment>
<sequence>MGDAEKALDLHIKLLETEPAIWRDLRVPATIGLPLLHRAIQLAFGWEDRHEHLFSVASAFTGRRIFAGNEELALDLEAELAAEATLADALQGNKSTLLYEYDFGDGWEHEITVAGHAVVPAGSLTCLAGANRGPVEDSGGPGGYQDLCAVLADPSHPDYPNAREWLTETTGSYGQDFDPAALDLDLINLRLARLSVQLSGAQAGPEEKAEVLRPVRWLLAKVGKDGLELTKDGYLKPAVVRETAEALDWADALYGKANRESNTRPVLELRTQLQDWGLLRRYKGRLVLTPAGRKVAGGVDQLWDYLADRLARPGSDAASFLNGLFARWLLAGTLPPWHRRGPLLAQIMDAAGYRLPGEAPIPDEVGRDLARELNWTFRVLNIYLPGPDWPAQEETTVAGAKFLAEVLRRQDQDPGPG</sequence>
<feature type="domain" description="Plasmid pRiA4b Orf3-like" evidence="1">
    <location>
        <begin position="7"/>
        <end position="185"/>
    </location>
</feature>
<dbReference type="InterPro" id="IPR012912">
    <property type="entry name" value="Plasmid_pRiA4b_Orf3-like"/>
</dbReference>
<accession>A0ABS9L2Q6</accession>
<dbReference type="PANTHER" id="PTHR41878:SF1">
    <property type="entry name" value="TNPR PROTEIN"/>
    <property type="match status" value="1"/>
</dbReference>
<dbReference type="EMBL" id="JAKLTQ010000001">
    <property type="protein sequence ID" value="MCG2620927.1"/>
    <property type="molecule type" value="Genomic_DNA"/>
</dbReference>
<evidence type="ECO:0000313" key="2">
    <source>
        <dbReference type="EMBL" id="MCG2620927.1"/>
    </source>
</evidence>
<reference evidence="2" key="1">
    <citation type="submission" date="2022-01" db="EMBL/GenBank/DDBJ databases">
        <authorList>
            <person name="Jo J.-H."/>
            <person name="Im W.-T."/>
        </authorList>
    </citation>
    <scope>NUCLEOTIDE SEQUENCE</scope>
    <source>
        <strain evidence="2">I2-34</strain>
    </source>
</reference>
<proteinExistence type="predicted"/>
<evidence type="ECO:0000259" key="1">
    <source>
        <dbReference type="Pfam" id="PF07929"/>
    </source>
</evidence>